<organism evidence="8 9">
    <name type="scientific">Holothuria leucospilota</name>
    <name type="common">Black long sea cucumber</name>
    <name type="synonym">Mertensiothuria leucospilota</name>
    <dbReference type="NCBI Taxonomy" id="206669"/>
    <lineage>
        <taxon>Eukaryota</taxon>
        <taxon>Metazoa</taxon>
        <taxon>Echinodermata</taxon>
        <taxon>Eleutherozoa</taxon>
        <taxon>Echinozoa</taxon>
        <taxon>Holothuroidea</taxon>
        <taxon>Aspidochirotacea</taxon>
        <taxon>Aspidochirotida</taxon>
        <taxon>Holothuriidae</taxon>
        <taxon>Holothuria</taxon>
    </lineage>
</organism>
<dbReference type="PANTHER" id="PTHR24333">
    <property type="entry name" value="HOMEO BOX HB9 LIKE A-RELATED"/>
    <property type="match status" value="1"/>
</dbReference>
<dbReference type="CDD" id="cd00086">
    <property type="entry name" value="homeodomain"/>
    <property type="match status" value="1"/>
</dbReference>
<evidence type="ECO:0000256" key="4">
    <source>
        <dbReference type="ARBA" id="ARBA00023242"/>
    </source>
</evidence>
<dbReference type="PRINTS" id="PR00024">
    <property type="entry name" value="HOMEOBOX"/>
</dbReference>
<keyword evidence="9" id="KW-1185">Reference proteome</keyword>
<dbReference type="OrthoDB" id="6159439at2759"/>
<comment type="caution">
    <text evidence="8">The sequence shown here is derived from an EMBL/GenBank/DDBJ whole genome shotgun (WGS) entry which is preliminary data.</text>
</comment>
<evidence type="ECO:0000256" key="5">
    <source>
        <dbReference type="PROSITE-ProRule" id="PRU00108"/>
    </source>
</evidence>
<evidence type="ECO:0000313" key="9">
    <source>
        <dbReference type="Proteomes" id="UP001152320"/>
    </source>
</evidence>
<protein>
    <submittedName>
        <fullName evidence="8">Homeobox protein GBX-1</fullName>
    </submittedName>
</protein>
<dbReference type="PROSITE" id="PS50071">
    <property type="entry name" value="HOMEOBOX_2"/>
    <property type="match status" value="1"/>
</dbReference>
<evidence type="ECO:0000256" key="3">
    <source>
        <dbReference type="ARBA" id="ARBA00023155"/>
    </source>
</evidence>
<evidence type="ECO:0000256" key="6">
    <source>
        <dbReference type="RuleBase" id="RU000682"/>
    </source>
</evidence>
<dbReference type="SUPFAM" id="SSF46689">
    <property type="entry name" value="Homeodomain-like"/>
    <property type="match status" value="1"/>
</dbReference>
<dbReference type="InterPro" id="IPR050848">
    <property type="entry name" value="Homeobox_TF"/>
</dbReference>
<evidence type="ECO:0000259" key="7">
    <source>
        <dbReference type="PROSITE" id="PS50071"/>
    </source>
</evidence>
<dbReference type="Gene3D" id="1.10.10.60">
    <property type="entry name" value="Homeodomain-like"/>
    <property type="match status" value="1"/>
</dbReference>
<dbReference type="EMBL" id="JAIZAY010000007">
    <property type="protein sequence ID" value="KAJ8039496.1"/>
    <property type="molecule type" value="Genomic_DNA"/>
</dbReference>
<dbReference type="AlphaFoldDB" id="A0A9Q1HBT1"/>
<keyword evidence="2 5" id="KW-0238">DNA-binding</keyword>
<dbReference type="PANTHER" id="PTHR24333:SF5">
    <property type="entry name" value="VENT HOMEOBOX"/>
    <property type="match status" value="1"/>
</dbReference>
<name>A0A9Q1HBT1_HOLLE</name>
<dbReference type="SMART" id="SM00389">
    <property type="entry name" value="HOX"/>
    <property type="match status" value="1"/>
</dbReference>
<keyword evidence="3 5" id="KW-0371">Homeobox</keyword>
<sequence length="70" mass="8363">MPGGTPLAGTLPTFPVYPRRRRTVFLKDQLIELEKTFRKNKYLSLHERCSLAARLDLKEMQIKTWFQNRR</sequence>
<gene>
    <name evidence="8" type="ORF">HOLleu_17237</name>
</gene>
<dbReference type="Proteomes" id="UP001152320">
    <property type="component" value="Chromosome 7"/>
</dbReference>
<evidence type="ECO:0000256" key="2">
    <source>
        <dbReference type="ARBA" id="ARBA00023125"/>
    </source>
</evidence>
<keyword evidence="4 5" id="KW-0539">Nucleus</keyword>
<feature type="domain" description="Homeobox" evidence="7">
    <location>
        <begin position="16"/>
        <end position="70"/>
    </location>
</feature>
<dbReference type="InterPro" id="IPR009057">
    <property type="entry name" value="Homeodomain-like_sf"/>
</dbReference>
<reference evidence="8" key="1">
    <citation type="submission" date="2021-10" db="EMBL/GenBank/DDBJ databases">
        <title>Tropical sea cucumber genome reveals ecological adaptation and Cuvierian tubules defense mechanism.</title>
        <authorList>
            <person name="Chen T."/>
        </authorList>
    </citation>
    <scope>NUCLEOTIDE SEQUENCE</scope>
    <source>
        <strain evidence="8">Nanhai2018</strain>
        <tissue evidence="8">Muscle</tissue>
    </source>
</reference>
<proteinExistence type="predicted"/>
<dbReference type="InterPro" id="IPR020479">
    <property type="entry name" value="HD_metazoa"/>
</dbReference>
<dbReference type="Pfam" id="PF00046">
    <property type="entry name" value="Homeodomain"/>
    <property type="match status" value="1"/>
</dbReference>
<dbReference type="GO" id="GO:0005634">
    <property type="term" value="C:nucleus"/>
    <property type="evidence" value="ECO:0007669"/>
    <property type="project" value="UniProtKB-SubCell"/>
</dbReference>
<evidence type="ECO:0000313" key="8">
    <source>
        <dbReference type="EMBL" id="KAJ8039496.1"/>
    </source>
</evidence>
<dbReference type="InterPro" id="IPR001356">
    <property type="entry name" value="HD"/>
</dbReference>
<comment type="subcellular location">
    <subcellularLocation>
        <location evidence="1 5 6">Nucleus</location>
    </subcellularLocation>
</comment>
<accession>A0A9Q1HBT1</accession>
<dbReference type="GO" id="GO:0003677">
    <property type="term" value="F:DNA binding"/>
    <property type="evidence" value="ECO:0007669"/>
    <property type="project" value="UniProtKB-UniRule"/>
</dbReference>
<evidence type="ECO:0000256" key="1">
    <source>
        <dbReference type="ARBA" id="ARBA00004123"/>
    </source>
</evidence>